<evidence type="ECO:0000313" key="2">
    <source>
        <dbReference type="EMBL" id="TRY65316.1"/>
    </source>
</evidence>
<feature type="chain" id="PRO_5021736077" evidence="1">
    <location>
        <begin position="22"/>
        <end position="199"/>
    </location>
</feature>
<evidence type="ECO:0000256" key="1">
    <source>
        <dbReference type="SAM" id="SignalP"/>
    </source>
</evidence>
<dbReference type="AlphaFoldDB" id="A0A553NIP9"/>
<dbReference type="PANTHER" id="PTHR20948">
    <property type="entry name" value="TRANSMEMBRANE PROTEIN 164"/>
    <property type="match status" value="1"/>
</dbReference>
<name>A0A553NIP9_9TELE</name>
<keyword evidence="3" id="KW-1185">Reference proteome</keyword>
<dbReference type="STRING" id="623744.A0A553NIP9"/>
<feature type="signal peptide" evidence="1">
    <location>
        <begin position="1"/>
        <end position="21"/>
    </location>
</feature>
<dbReference type="PANTHER" id="PTHR20948:SF2">
    <property type="entry name" value="TRANSMEMBRANE PROTEIN 164"/>
    <property type="match status" value="1"/>
</dbReference>
<sequence length="199" mass="22173">MTGNFSVKLLKFLTIMDSTVASVELSSPASVSDMKRLQKTSSLLPYLHAENKGVDGEGIPIYACANGFSLRFYEADTPFMFRQEVGVLSFLPSYSYLFHPEQRNMSRYNIYSLLDWIYGGVDPVFEGNGGPECAAFISPRQRALETLVIVILSILEVCVALRNINVPKDLVKDGGRRVKEDSWGRNLLLVALCMTFGVE</sequence>
<dbReference type="InterPro" id="IPR026508">
    <property type="entry name" value="TMEM164"/>
</dbReference>
<feature type="non-terminal residue" evidence="2">
    <location>
        <position position="199"/>
    </location>
</feature>
<evidence type="ECO:0000313" key="3">
    <source>
        <dbReference type="Proteomes" id="UP000316079"/>
    </source>
</evidence>
<keyword evidence="1" id="KW-0732">Signal</keyword>
<comment type="caution">
    <text evidence="2">The sequence shown here is derived from an EMBL/GenBank/DDBJ whole genome shotgun (WGS) entry which is preliminary data.</text>
</comment>
<reference evidence="2 3" key="1">
    <citation type="journal article" date="2019" name="Sci. Data">
        <title>Hybrid genome assembly and annotation of Danionella translucida.</title>
        <authorList>
            <person name="Kadobianskyi M."/>
            <person name="Schulze L."/>
            <person name="Schuelke M."/>
            <person name="Judkewitz B."/>
        </authorList>
    </citation>
    <scope>NUCLEOTIDE SEQUENCE [LARGE SCALE GENOMIC DNA]</scope>
    <source>
        <strain evidence="2 3">Bolton</strain>
    </source>
</reference>
<dbReference type="OrthoDB" id="17328at2759"/>
<dbReference type="Proteomes" id="UP000316079">
    <property type="component" value="Unassembled WGS sequence"/>
</dbReference>
<protein>
    <submittedName>
        <fullName evidence="2">Uncharacterized protein</fullName>
    </submittedName>
</protein>
<gene>
    <name evidence="2" type="ORF">DNTS_005961</name>
</gene>
<organism evidence="2 3">
    <name type="scientific">Danionella cerebrum</name>
    <dbReference type="NCBI Taxonomy" id="2873325"/>
    <lineage>
        <taxon>Eukaryota</taxon>
        <taxon>Metazoa</taxon>
        <taxon>Chordata</taxon>
        <taxon>Craniata</taxon>
        <taxon>Vertebrata</taxon>
        <taxon>Euteleostomi</taxon>
        <taxon>Actinopterygii</taxon>
        <taxon>Neopterygii</taxon>
        <taxon>Teleostei</taxon>
        <taxon>Ostariophysi</taxon>
        <taxon>Cypriniformes</taxon>
        <taxon>Danionidae</taxon>
        <taxon>Danioninae</taxon>
        <taxon>Danionella</taxon>
    </lineage>
</organism>
<dbReference type="EMBL" id="SRMA01026934">
    <property type="protein sequence ID" value="TRY65316.1"/>
    <property type="molecule type" value="Genomic_DNA"/>
</dbReference>
<accession>A0A553NIP9</accession>
<proteinExistence type="predicted"/>